<dbReference type="GO" id="GO:0005886">
    <property type="term" value="C:plasma membrane"/>
    <property type="evidence" value="ECO:0007669"/>
    <property type="project" value="TreeGrafter"/>
</dbReference>
<evidence type="ECO:0000256" key="4">
    <source>
        <dbReference type="ARBA" id="ARBA00022679"/>
    </source>
</evidence>
<gene>
    <name evidence="8" type="ORF">GCM10010995_18300</name>
</gene>
<keyword evidence="9" id="KW-1185">Reference proteome</keyword>
<evidence type="ECO:0000256" key="1">
    <source>
        <dbReference type="ARBA" id="ARBA00000085"/>
    </source>
</evidence>
<comment type="catalytic activity">
    <reaction evidence="1">
        <text>ATP + protein L-histidine = ADP + protein N-phospho-L-histidine.</text>
        <dbReference type="EC" id="2.7.13.3"/>
    </reaction>
</comment>
<dbReference type="EMBL" id="BMJS01000021">
    <property type="protein sequence ID" value="GGG01195.1"/>
    <property type="molecule type" value="Genomic_DNA"/>
</dbReference>
<evidence type="ECO:0000256" key="2">
    <source>
        <dbReference type="ARBA" id="ARBA00012438"/>
    </source>
</evidence>
<dbReference type="PROSITE" id="PS50109">
    <property type="entry name" value="HIS_KIN"/>
    <property type="match status" value="1"/>
</dbReference>
<dbReference type="GO" id="GO:0004721">
    <property type="term" value="F:phosphoprotein phosphatase activity"/>
    <property type="evidence" value="ECO:0007669"/>
    <property type="project" value="TreeGrafter"/>
</dbReference>
<dbReference type="InterPro" id="IPR050351">
    <property type="entry name" value="BphY/WalK/GraS-like"/>
</dbReference>
<name>A0A8J2Z5C1_9GAMM</name>
<dbReference type="RefSeq" id="WP_157968279.1">
    <property type="nucleotide sequence ID" value="NZ_BMJS01000021.1"/>
</dbReference>
<reference evidence="8" key="1">
    <citation type="journal article" date="2014" name="Int. J. Syst. Evol. Microbiol.">
        <title>Complete genome sequence of Corynebacterium casei LMG S-19264T (=DSM 44701T), isolated from a smear-ripened cheese.</title>
        <authorList>
            <consortium name="US DOE Joint Genome Institute (JGI-PGF)"/>
            <person name="Walter F."/>
            <person name="Albersmeier A."/>
            <person name="Kalinowski J."/>
            <person name="Ruckert C."/>
        </authorList>
    </citation>
    <scope>NUCLEOTIDE SEQUENCE</scope>
    <source>
        <strain evidence="8">CGMCC 1.15758</strain>
    </source>
</reference>
<sequence>MQKVADKLNISNAASAIKPFNLKNLVQLMEHTCQKLNALMDEKIYTIKAIAHDLKTPLTKAKLYMYNQIPEEHHGELTKYYNDMEYLLGQISTYTKKYYLNEKQQKIDLVDFSESVCHEYQLNGFNVSFSTNLKYAIIKTQHKALKRAMQNLIDNALKYAGNVMVEVQQENNQLHLLFIDKGPGVPKKHLTKLCDPFYRVDCARGHDLSGSGLGLAIVKEIVIHNKATLFIDNNPHSSGLIVKIIFRELK</sequence>
<protein>
    <recommendedName>
        <fullName evidence="2">histidine kinase</fullName>
        <ecNumber evidence="2">2.7.13.3</ecNumber>
    </recommendedName>
</protein>
<dbReference type="InterPro" id="IPR004358">
    <property type="entry name" value="Sig_transdc_His_kin-like_C"/>
</dbReference>
<dbReference type="InterPro" id="IPR003594">
    <property type="entry name" value="HATPase_dom"/>
</dbReference>
<organism evidence="8 9">
    <name type="scientific">Cysteiniphilum litorale</name>
    <dbReference type="NCBI Taxonomy" id="2056700"/>
    <lineage>
        <taxon>Bacteria</taxon>
        <taxon>Pseudomonadati</taxon>
        <taxon>Pseudomonadota</taxon>
        <taxon>Gammaproteobacteria</taxon>
        <taxon>Thiotrichales</taxon>
        <taxon>Fastidiosibacteraceae</taxon>
        <taxon>Cysteiniphilum</taxon>
    </lineage>
</organism>
<keyword evidence="6" id="KW-0902">Two-component regulatory system</keyword>
<dbReference type="PANTHER" id="PTHR45453:SF1">
    <property type="entry name" value="PHOSPHATE REGULON SENSOR PROTEIN PHOR"/>
    <property type="match status" value="1"/>
</dbReference>
<evidence type="ECO:0000313" key="9">
    <source>
        <dbReference type="Proteomes" id="UP000636949"/>
    </source>
</evidence>
<evidence type="ECO:0000256" key="5">
    <source>
        <dbReference type="ARBA" id="ARBA00022777"/>
    </source>
</evidence>
<dbReference type="PANTHER" id="PTHR45453">
    <property type="entry name" value="PHOSPHATE REGULON SENSOR PROTEIN PHOR"/>
    <property type="match status" value="1"/>
</dbReference>
<dbReference type="PRINTS" id="PR00344">
    <property type="entry name" value="BCTRLSENSOR"/>
</dbReference>
<evidence type="ECO:0000256" key="3">
    <source>
        <dbReference type="ARBA" id="ARBA00022553"/>
    </source>
</evidence>
<keyword evidence="3" id="KW-0597">Phosphoprotein</keyword>
<dbReference type="GO" id="GO:0000155">
    <property type="term" value="F:phosphorelay sensor kinase activity"/>
    <property type="evidence" value="ECO:0007669"/>
    <property type="project" value="InterPro"/>
</dbReference>
<keyword evidence="4" id="KW-0808">Transferase</keyword>
<dbReference type="GO" id="GO:0016036">
    <property type="term" value="P:cellular response to phosphate starvation"/>
    <property type="evidence" value="ECO:0007669"/>
    <property type="project" value="TreeGrafter"/>
</dbReference>
<dbReference type="SMART" id="SM00387">
    <property type="entry name" value="HATPase_c"/>
    <property type="match status" value="1"/>
</dbReference>
<dbReference type="OrthoDB" id="9804645at2"/>
<dbReference type="InterPro" id="IPR005467">
    <property type="entry name" value="His_kinase_dom"/>
</dbReference>
<dbReference type="SUPFAM" id="SSF47384">
    <property type="entry name" value="Homodimeric domain of signal transducing histidine kinase"/>
    <property type="match status" value="1"/>
</dbReference>
<dbReference type="SUPFAM" id="SSF55874">
    <property type="entry name" value="ATPase domain of HSP90 chaperone/DNA topoisomerase II/histidine kinase"/>
    <property type="match status" value="1"/>
</dbReference>
<keyword evidence="5" id="KW-0418">Kinase</keyword>
<evidence type="ECO:0000313" key="8">
    <source>
        <dbReference type="EMBL" id="GGG01195.1"/>
    </source>
</evidence>
<dbReference type="EC" id="2.7.13.3" evidence="2"/>
<evidence type="ECO:0000256" key="6">
    <source>
        <dbReference type="ARBA" id="ARBA00023012"/>
    </source>
</evidence>
<dbReference type="InterPro" id="IPR036097">
    <property type="entry name" value="HisK_dim/P_sf"/>
</dbReference>
<dbReference type="Pfam" id="PF02518">
    <property type="entry name" value="HATPase_c"/>
    <property type="match status" value="1"/>
</dbReference>
<proteinExistence type="predicted"/>
<dbReference type="Proteomes" id="UP000636949">
    <property type="component" value="Unassembled WGS sequence"/>
</dbReference>
<dbReference type="AlphaFoldDB" id="A0A8J2Z5C1"/>
<comment type="caution">
    <text evidence="8">The sequence shown here is derived from an EMBL/GenBank/DDBJ whole genome shotgun (WGS) entry which is preliminary data.</text>
</comment>
<dbReference type="Gene3D" id="3.30.565.10">
    <property type="entry name" value="Histidine kinase-like ATPase, C-terminal domain"/>
    <property type="match status" value="1"/>
</dbReference>
<evidence type="ECO:0000259" key="7">
    <source>
        <dbReference type="PROSITE" id="PS50109"/>
    </source>
</evidence>
<reference evidence="8" key="2">
    <citation type="submission" date="2020-09" db="EMBL/GenBank/DDBJ databases">
        <authorList>
            <person name="Sun Q."/>
            <person name="Zhou Y."/>
        </authorList>
    </citation>
    <scope>NUCLEOTIDE SEQUENCE</scope>
    <source>
        <strain evidence="8">CGMCC 1.15758</strain>
    </source>
</reference>
<feature type="domain" description="Histidine kinase" evidence="7">
    <location>
        <begin position="49"/>
        <end position="250"/>
    </location>
</feature>
<dbReference type="CDD" id="cd00075">
    <property type="entry name" value="HATPase"/>
    <property type="match status" value="1"/>
</dbReference>
<accession>A0A8J2Z5C1</accession>
<dbReference type="InterPro" id="IPR036890">
    <property type="entry name" value="HATPase_C_sf"/>
</dbReference>